<evidence type="ECO:0000313" key="3">
    <source>
        <dbReference type="EMBL" id="JAP81760.1"/>
    </source>
</evidence>
<dbReference type="InterPro" id="IPR012674">
    <property type="entry name" value="Calycin"/>
</dbReference>
<sequence>MMALLLVMWLFTCDFPPIMASCPEKQEPGACNGGDFLPQMYCGDVFIQVDKWTCTRKNKERCVCTIPLHRDIDGECVSKEKCKRRWEIGKPNDVTPHTKPPPIPDDKKPDNAKGSSDAAKFRQFIQTERTMYLMMAIRDDLPGILADYHVCMKSAYITTTSRGAYRTLNNYRIVRLVGDYISMTTKQGAAEFRVLRVEDGPLKMKLILDSNESSHYGLQQTFTVLHVEETCLLLSYGRPVAQLKCLLFGFDFEKIRTTPCYETVEKTCRQDVKYLFGEAGICKSAETLHKNAPTDDQKQTNKNNVLGNPPHKEISTESVINFLQKAETIHLQKVWQDDWFDTDCECVESVFMVNTLNGSERTLGCYSYTEIRVPSVTKKRAIWQKKLVKIEEKADFRAVTKDGITTVYVEAILGLSPTQDPSTDVFRGYVVLEVDTDCLLLSYGKSKDGELKCLLWGLSRNTVKTDTTCHKQMDVMCADDMYDITESKNPCDYYGGDEE</sequence>
<protein>
    <submittedName>
        <fullName evidence="3">Lipocalin</fullName>
    </submittedName>
</protein>
<feature type="signal peptide" evidence="2">
    <location>
        <begin position="1"/>
        <end position="20"/>
    </location>
</feature>
<name>A0A131YTE8_RHIAP</name>
<keyword evidence="2" id="KW-0732">Signal</keyword>
<reference evidence="3" key="1">
    <citation type="journal article" date="2016" name="Ticks Tick Borne Dis.">
        <title>De novo assembly and annotation of the salivary gland transcriptome of Rhipicephalus appendiculatus male and female ticks during blood feeding.</title>
        <authorList>
            <person name="de Castro M.H."/>
            <person name="de Klerk D."/>
            <person name="Pienaar R."/>
            <person name="Latif A.A."/>
            <person name="Rees D.J."/>
            <person name="Mans B.J."/>
        </authorList>
    </citation>
    <scope>NUCLEOTIDE SEQUENCE</scope>
    <source>
        <tissue evidence="3">Salivary glands</tissue>
    </source>
</reference>
<dbReference type="EMBL" id="GEDV01006797">
    <property type="protein sequence ID" value="JAP81760.1"/>
    <property type="molecule type" value="Transcribed_RNA"/>
</dbReference>
<proteinExistence type="predicted"/>
<evidence type="ECO:0000256" key="1">
    <source>
        <dbReference type="SAM" id="MobiDB-lite"/>
    </source>
</evidence>
<feature type="region of interest" description="Disordered" evidence="1">
    <location>
        <begin position="88"/>
        <end position="119"/>
    </location>
</feature>
<accession>A0A131YTE8</accession>
<evidence type="ECO:0000256" key="2">
    <source>
        <dbReference type="SAM" id="SignalP"/>
    </source>
</evidence>
<dbReference type="Gene3D" id="2.40.128.20">
    <property type="match status" value="2"/>
</dbReference>
<organism evidence="3">
    <name type="scientific">Rhipicephalus appendiculatus</name>
    <name type="common">Brown ear tick</name>
    <dbReference type="NCBI Taxonomy" id="34631"/>
    <lineage>
        <taxon>Eukaryota</taxon>
        <taxon>Metazoa</taxon>
        <taxon>Ecdysozoa</taxon>
        <taxon>Arthropoda</taxon>
        <taxon>Chelicerata</taxon>
        <taxon>Arachnida</taxon>
        <taxon>Acari</taxon>
        <taxon>Parasitiformes</taxon>
        <taxon>Ixodida</taxon>
        <taxon>Ixodoidea</taxon>
        <taxon>Ixodidae</taxon>
        <taxon>Rhipicephalinae</taxon>
        <taxon>Rhipicephalus</taxon>
        <taxon>Rhipicephalus</taxon>
    </lineage>
</organism>
<feature type="chain" id="PRO_5007285938" evidence="2">
    <location>
        <begin position="21"/>
        <end position="499"/>
    </location>
</feature>
<dbReference type="AlphaFoldDB" id="A0A131YTE8"/>